<feature type="region of interest" description="Disordered" evidence="1">
    <location>
        <begin position="374"/>
        <end position="435"/>
    </location>
</feature>
<name>A0ABN3EWB8_9ACTN</name>
<proteinExistence type="predicted"/>
<evidence type="ECO:0000313" key="3">
    <source>
        <dbReference type="Proteomes" id="UP001500305"/>
    </source>
</evidence>
<feature type="region of interest" description="Disordered" evidence="1">
    <location>
        <begin position="108"/>
        <end position="133"/>
    </location>
</feature>
<keyword evidence="3" id="KW-1185">Reference proteome</keyword>
<protein>
    <submittedName>
        <fullName evidence="2">Uncharacterized protein</fullName>
    </submittedName>
</protein>
<sequence length="673" mass="73657">MTPEHTPSKGQTSDPPGQFGHAVPYRMTVTTPRPYQETVALADQQLAAWLKEEGCEEPPSRAEAPWVVDPPSSIERLRLGERILLDRDFGPLRAPASVRADRALLADPPRSAVLPPHRAAPEPPEPPGERPTIGHYARRRLRTPAPHGTHQLTLTIATATPFTAATTSDSDDLGTPRTWVRLEAEHLASGPGVRTVGRAQVPELARRLLPLLDATDGPATVGPSARLITPAGLDALIDELCDPERRLPTVVASIPSGVPVDDWFVGTVEPLVRQLTGLAVSYVLDHAALPLFNVALEYHKVYGGAVRTYLPEVDPASRGDGSRHPVLARQRIEEDIRRAAALLAREPRRLAAELPPVPLLRVVPPLQVPIEAKKAARPEPAVPAQQTRDTWQAQQAQQAQQVQQTQQPPQSKQLRQPPQPRRAGPAESPAVAEAVAHHCAEELQLQLFGRSPHTHRRWEHSGEAEEQYGALRRAAVQVRVVTPGGRLCAVTVPDQLDRVRGADLEVGRYLDSAPATFSELVGRFGEFSLVEFTGDQKEALALDGQSDGAGWARLAWYGLTALQEYAAAAVRGEAHGDFKQWCEHTPPGCHRFPPRKAVRGESRTVESHTKWKRERMLPVPECVDTSRRAFMGAHLRIGGGRTAPRLHYLDDCSGSGRIYVGYIGLHLTNTRTN</sequence>
<evidence type="ECO:0000313" key="2">
    <source>
        <dbReference type="EMBL" id="GAA2273196.1"/>
    </source>
</evidence>
<dbReference type="RefSeq" id="WP_344640503.1">
    <property type="nucleotide sequence ID" value="NZ_BAAATR010000046.1"/>
</dbReference>
<dbReference type="EMBL" id="BAAATR010000046">
    <property type="protein sequence ID" value="GAA2273196.1"/>
    <property type="molecule type" value="Genomic_DNA"/>
</dbReference>
<reference evidence="2 3" key="1">
    <citation type="journal article" date="2019" name="Int. J. Syst. Evol. Microbiol.">
        <title>The Global Catalogue of Microorganisms (GCM) 10K type strain sequencing project: providing services to taxonomists for standard genome sequencing and annotation.</title>
        <authorList>
            <consortium name="The Broad Institute Genomics Platform"/>
            <consortium name="The Broad Institute Genome Sequencing Center for Infectious Disease"/>
            <person name="Wu L."/>
            <person name="Ma J."/>
        </authorList>
    </citation>
    <scope>NUCLEOTIDE SEQUENCE [LARGE SCALE GENOMIC DNA]</scope>
    <source>
        <strain evidence="2 3">JCM 7356</strain>
    </source>
</reference>
<comment type="caution">
    <text evidence="2">The sequence shown here is derived from an EMBL/GenBank/DDBJ whole genome shotgun (WGS) entry which is preliminary data.</text>
</comment>
<evidence type="ECO:0000256" key="1">
    <source>
        <dbReference type="SAM" id="MobiDB-lite"/>
    </source>
</evidence>
<organism evidence="2 3">
    <name type="scientific">Kitasatospora cystarginea</name>
    <dbReference type="NCBI Taxonomy" id="58350"/>
    <lineage>
        <taxon>Bacteria</taxon>
        <taxon>Bacillati</taxon>
        <taxon>Actinomycetota</taxon>
        <taxon>Actinomycetes</taxon>
        <taxon>Kitasatosporales</taxon>
        <taxon>Streptomycetaceae</taxon>
        <taxon>Kitasatospora</taxon>
    </lineage>
</organism>
<feature type="compositionally biased region" description="Low complexity" evidence="1">
    <location>
        <begin position="384"/>
        <end position="434"/>
    </location>
</feature>
<gene>
    <name evidence="2" type="ORF">GCM10010430_68950</name>
</gene>
<accession>A0ABN3EWB8</accession>
<dbReference type="Proteomes" id="UP001500305">
    <property type="component" value="Unassembled WGS sequence"/>
</dbReference>
<feature type="region of interest" description="Disordered" evidence="1">
    <location>
        <begin position="1"/>
        <end position="23"/>
    </location>
</feature>